<dbReference type="GO" id="GO:0006729">
    <property type="term" value="P:tetrahydrobiopterin biosynthetic process"/>
    <property type="evidence" value="ECO:0007669"/>
    <property type="project" value="TreeGrafter"/>
</dbReference>
<evidence type="ECO:0000313" key="5">
    <source>
        <dbReference type="EMBL" id="CEM09095.1"/>
    </source>
</evidence>
<evidence type="ECO:0008006" key="7">
    <source>
        <dbReference type="Google" id="ProtNLM"/>
    </source>
</evidence>
<dbReference type="InterPro" id="IPR051721">
    <property type="entry name" value="Biopterin_syn/organic_redct"/>
</dbReference>
<evidence type="ECO:0000313" key="6">
    <source>
        <dbReference type="Proteomes" id="UP000041254"/>
    </source>
</evidence>
<dbReference type="EMBL" id="CDMY01000392">
    <property type="protein sequence ID" value="CEM09095.1"/>
    <property type="molecule type" value="Genomic_DNA"/>
</dbReference>
<dbReference type="PhylomeDB" id="A0A0G4F9Z1"/>
<dbReference type="InterPro" id="IPR002347">
    <property type="entry name" value="SDR_fam"/>
</dbReference>
<comment type="subcellular location">
    <subcellularLocation>
        <location evidence="1">Cytoplasm</location>
    </subcellularLocation>
</comment>
<proteinExistence type="predicted"/>
<organism evidence="5 6">
    <name type="scientific">Vitrella brassicaformis (strain CCMP3155)</name>
    <dbReference type="NCBI Taxonomy" id="1169540"/>
    <lineage>
        <taxon>Eukaryota</taxon>
        <taxon>Sar</taxon>
        <taxon>Alveolata</taxon>
        <taxon>Colpodellida</taxon>
        <taxon>Vitrellaceae</taxon>
        <taxon>Vitrella</taxon>
    </lineage>
</organism>
<dbReference type="STRING" id="1169540.A0A0G4F9Z1"/>
<dbReference type="OrthoDB" id="153074at2759"/>
<name>A0A0G4F9Z1_VITBC</name>
<evidence type="ECO:0000256" key="3">
    <source>
        <dbReference type="ARBA" id="ARBA00022857"/>
    </source>
</evidence>
<keyword evidence="4" id="KW-0560">Oxidoreductase</keyword>
<evidence type="ECO:0000256" key="2">
    <source>
        <dbReference type="ARBA" id="ARBA00022490"/>
    </source>
</evidence>
<dbReference type="Pfam" id="PF00106">
    <property type="entry name" value="adh_short"/>
    <property type="match status" value="1"/>
</dbReference>
<dbReference type="Gene3D" id="3.40.50.720">
    <property type="entry name" value="NAD(P)-binding Rossmann-like Domain"/>
    <property type="match status" value="1"/>
</dbReference>
<keyword evidence="2" id="KW-0963">Cytoplasm</keyword>
<dbReference type="PANTHER" id="PTHR44085">
    <property type="entry name" value="SEPIAPTERIN REDUCTASE"/>
    <property type="match status" value="1"/>
</dbReference>
<protein>
    <recommendedName>
        <fullName evidence="7">Sepiapterin reductase</fullName>
    </recommendedName>
</protein>
<evidence type="ECO:0000256" key="4">
    <source>
        <dbReference type="ARBA" id="ARBA00023002"/>
    </source>
</evidence>
<dbReference type="GO" id="GO:0005737">
    <property type="term" value="C:cytoplasm"/>
    <property type="evidence" value="ECO:0007669"/>
    <property type="project" value="UniProtKB-SubCell"/>
</dbReference>
<accession>A0A0G4F9Z1</accession>
<dbReference type="Proteomes" id="UP000041254">
    <property type="component" value="Unassembled WGS sequence"/>
</dbReference>
<dbReference type="VEuPathDB" id="CryptoDB:Vbra_14779"/>
<dbReference type="PANTHER" id="PTHR44085:SF2">
    <property type="entry name" value="SEPIAPTERIN REDUCTASE"/>
    <property type="match status" value="1"/>
</dbReference>
<dbReference type="GO" id="GO:0004757">
    <property type="term" value="F:sepiapterin reductase (NADP+) activity"/>
    <property type="evidence" value="ECO:0007669"/>
    <property type="project" value="TreeGrafter"/>
</dbReference>
<keyword evidence="3" id="KW-0521">NADP</keyword>
<reference evidence="5 6" key="1">
    <citation type="submission" date="2014-11" db="EMBL/GenBank/DDBJ databases">
        <authorList>
            <person name="Zhu J."/>
            <person name="Qi W."/>
            <person name="Song R."/>
        </authorList>
    </citation>
    <scope>NUCLEOTIDE SEQUENCE [LARGE SCALE GENOMIC DNA]</scope>
</reference>
<dbReference type="SUPFAM" id="SSF51735">
    <property type="entry name" value="NAD(P)-binding Rossmann-fold domains"/>
    <property type="match status" value="1"/>
</dbReference>
<dbReference type="AlphaFoldDB" id="A0A0G4F9Z1"/>
<dbReference type="InParanoid" id="A0A0G4F9Z1"/>
<dbReference type="InterPro" id="IPR036291">
    <property type="entry name" value="NAD(P)-bd_dom_sf"/>
</dbReference>
<evidence type="ECO:0000256" key="1">
    <source>
        <dbReference type="ARBA" id="ARBA00004496"/>
    </source>
</evidence>
<sequence>MEGLVKGEDLEKEICMSAFWAVVTGASRNYGAAIAAMFARHFGAKNGVEEVHLTLLSRDEAGLERVKAMCEGGDRVTAACEVANSEDIDRSDHETIRPSMYCRLDLADLEWLPERFRDVLEREQQTHGPFDHMYVFLNSGTLGAIVHIRDQTAAEVQTNMEVNLIAPTVICSVLLQWLQQQQPAATATRPVSSCRIVDISSRAATGAYAGFNLYGLCKTGRAMLTKVITAERQDELRGESHGGARVDVKTLSFAPGRMLTGMTLPVVENGCVNQAFTDECRRLHATNGFLDPHVSTSRLMALLDRDEFESGAFVSVGDKRQEWDDMDCP</sequence>
<gene>
    <name evidence="5" type="ORF">Vbra_14779</name>
</gene>
<keyword evidence="6" id="KW-1185">Reference proteome</keyword>